<name>A0A6C0L517_PSEAI</name>
<dbReference type="EMBL" id="MN583270">
    <property type="protein sequence ID" value="QHU24296.1"/>
    <property type="molecule type" value="Genomic_DNA"/>
</dbReference>
<organism evidence="2">
    <name type="scientific">Pseudomonas aeruginosa</name>
    <dbReference type="NCBI Taxonomy" id="287"/>
    <lineage>
        <taxon>Bacteria</taxon>
        <taxon>Pseudomonadati</taxon>
        <taxon>Pseudomonadota</taxon>
        <taxon>Gammaproteobacteria</taxon>
        <taxon>Pseudomonadales</taxon>
        <taxon>Pseudomonadaceae</taxon>
        <taxon>Pseudomonas</taxon>
    </lineage>
</organism>
<evidence type="ECO:0000313" key="2">
    <source>
        <dbReference type="EMBL" id="QHU24296.1"/>
    </source>
</evidence>
<keyword evidence="2" id="KW-0614">Plasmid</keyword>
<protein>
    <submittedName>
        <fullName evidence="2">Tn4652 family transposase</fullName>
    </submittedName>
</protein>
<geneLocation type="plasmid" evidence="2">
    <name>pNK546b</name>
</geneLocation>
<feature type="coiled-coil region" evidence="1">
    <location>
        <begin position="67"/>
        <end position="98"/>
    </location>
</feature>
<reference evidence="2" key="1">
    <citation type="submission" date="2019-10" db="EMBL/GenBank/DDBJ databases">
        <title>Extensively Drug-Resistant Pseudomonas aeruginosa ST664 clone carrying KPC-2-encoding megaplasmid in a burn clinic.</title>
        <authorList>
            <person name="Li Z."/>
            <person name="Cai Z."/>
            <person name="Cai Z."/>
            <person name="Zhang Y."/>
            <person name="Fu T."/>
            <person name="Jin Y."/>
            <person name="Cheng Z."/>
            <person name="Jin S."/>
            <person name="Wu W."/>
            <person name="Yang L."/>
            <person name="Bai F."/>
        </authorList>
    </citation>
    <scope>NUCLEOTIDE SEQUENCE</scope>
    <source>
        <strain evidence="2">NK546</strain>
        <plasmid evidence="2">pNK546b</plasmid>
    </source>
</reference>
<sequence>MVRELRRSGCILEGVVDAKIRHFATQAAASDVAELKDCSQPKRYTLMLALIYRMRVRTRDHLAEMFIRRISTIHKRAKEELEQIQARQRQKLEQLAATLDGVVQILVQEPDDQEAGSLIREFLSPDGNLDRLRETCAEVQATGGNNYLPLIWKHFKSHRSLLFRLSHLLQLEPTTQDRSLIQALQLIQDSENLHREWIDEHVDLSFASERWVKVVRRPASEGPPTNRRYLEVCVFSYLASELRSGDMCVLGSESFADYRKQLLPWKNVSIVYRPTAKRWGCLARRRSLSPPSRFSWRKPRSIWMKNSLLAEVTYRSMKPANRCYAE</sequence>
<proteinExistence type="predicted"/>
<keyword evidence="1" id="KW-0175">Coiled coil</keyword>
<dbReference type="AlphaFoldDB" id="A0A6C0L517"/>
<accession>A0A6C0L517</accession>
<evidence type="ECO:0000256" key="1">
    <source>
        <dbReference type="SAM" id="Coils"/>
    </source>
</evidence>